<sequence length="281" mass="29943">MSHHHYTDTRRSSTRLQSLHQPGNPLILTNIYDLSSLNAVLSLNTPSTTPVQAIATASFAFAAQLGIPDEALTLDQNLAATAAISARVREANLPLTVDLQDGYGERITEAVRRAVELGAAGANIEDSIPSAGFGRGVEGSLYPVELQVQRLRGAREAARRAGSPDFVINARTDVFRLDEPPEEALEEAVRRGKAYLAAGATTVFVWGGRRGVRTDEVMTLVDALKGRVAVKLGDGPNSLTTKELAHIGVARVSVGPSLWLMAMKAVTEGARRILEGGRLSG</sequence>
<accession>A0A6G1GHT3</accession>
<dbReference type="SUPFAM" id="SSF51621">
    <property type="entry name" value="Phosphoenolpyruvate/pyruvate domain"/>
    <property type="match status" value="1"/>
</dbReference>
<evidence type="ECO:0000313" key="2">
    <source>
        <dbReference type="Proteomes" id="UP000504638"/>
    </source>
</evidence>
<gene>
    <name evidence="1 3" type="ORF">P152DRAFT_463700</name>
</gene>
<evidence type="ECO:0000313" key="1">
    <source>
        <dbReference type="EMBL" id="KAF1817613.1"/>
    </source>
</evidence>
<dbReference type="Gene3D" id="3.20.20.60">
    <property type="entry name" value="Phosphoenolpyruvate-binding domains"/>
    <property type="match status" value="1"/>
</dbReference>
<dbReference type="InterPro" id="IPR039556">
    <property type="entry name" value="ICL/PEPM"/>
</dbReference>
<dbReference type="PANTHER" id="PTHR42905:SF16">
    <property type="entry name" value="CARBOXYPHOSPHONOENOLPYRUVATE PHOSPHONOMUTASE-LIKE PROTEIN (AFU_ORTHOLOGUE AFUA_5G07230)"/>
    <property type="match status" value="1"/>
</dbReference>
<dbReference type="GO" id="GO:0003824">
    <property type="term" value="F:catalytic activity"/>
    <property type="evidence" value="ECO:0007669"/>
    <property type="project" value="InterPro"/>
</dbReference>
<dbReference type="GeneID" id="54421088"/>
<keyword evidence="1" id="KW-0670">Pyruvate</keyword>
<dbReference type="CDD" id="cd00377">
    <property type="entry name" value="ICL_PEPM"/>
    <property type="match status" value="1"/>
</dbReference>
<dbReference type="Proteomes" id="UP000504638">
    <property type="component" value="Unplaced"/>
</dbReference>
<dbReference type="OrthoDB" id="429143at2759"/>
<proteinExistence type="predicted"/>
<evidence type="ECO:0000313" key="3">
    <source>
        <dbReference type="RefSeq" id="XP_033539244.1"/>
    </source>
</evidence>
<reference evidence="3" key="2">
    <citation type="submission" date="2020-04" db="EMBL/GenBank/DDBJ databases">
        <authorList>
            <consortium name="NCBI Genome Project"/>
        </authorList>
    </citation>
    <scope>NUCLEOTIDE SEQUENCE</scope>
    <source>
        <strain evidence="3">CBS 781.70</strain>
    </source>
</reference>
<keyword evidence="2" id="KW-1185">Reference proteome</keyword>
<reference evidence="3" key="3">
    <citation type="submission" date="2025-04" db="UniProtKB">
        <authorList>
            <consortium name="RefSeq"/>
        </authorList>
    </citation>
    <scope>IDENTIFICATION</scope>
    <source>
        <strain evidence="3">CBS 781.70</strain>
    </source>
</reference>
<organism evidence="1">
    <name type="scientific">Eremomyces bilateralis CBS 781.70</name>
    <dbReference type="NCBI Taxonomy" id="1392243"/>
    <lineage>
        <taxon>Eukaryota</taxon>
        <taxon>Fungi</taxon>
        <taxon>Dikarya</taxon>
        <taxon>Ascomycota</taxon>
        <taxon>Pezizomycotina</taxon>
        <taxon>Dothideomycetes</taxon>
        <taxon>Dothideomycetes incertae sedis</taxon>
        <taxon>Eremomycetales</taxon>
        <taxon>Eremomycetaceae</taxon>
        <taxon>Eremomyces</taxon>
    </lineage>
</organism>
<name>A0A6G1GHT3_9PEZI</name>
<reference evidence="1 3" key="1">
    <citation type="submission" date="2020-01" db="EMBL/GenBank/DDBJ databases">
        <authorList>
            <consortium name="DOE Joint Genome Institute"/>
            <person name="Haridas S."/>
            <person name="Albert R."/>
            <person name="Binder M."/>
            <person name="Bloem J."/>
            <person name="Labutti K."/>
            <person name="Salamov A."/>
            <person name="Andreopoulos B."/>
            <person name="Baker S.E."/>
            <person name="Barry K."/>
            <person name="Bills G."/>
            <person name="Bluhm B.H."/>
            <person name="Cannon C."/>
            <person name="Castanera R."/>
            <person name="Culley D.E."/>
            <person name="Daum C."/>
            <person name="Ezra D."/>
            <person name="Gonzalez J.B."/>
            <person name="Henrissat B."/>
            <person name="Kuo A."/>
            <person name="Liang C."/>
            <person name="Lipzen A."/>
            <person name="Lutzoni F."/>
            <person name="Magnuson J."/>
            <person name="Mondo S."/>
            <person name="Nolan M."/>
            <person name="Ohm R."/>
            <person name="Pangilinan J."/>
            <person name="Park H.-J."/>
            <person name="Ramirez L."/>
            <person name="Alfaro M."/>
            <person name="Sun H."/>
            <person name="Tritt A."/>
            <person name="Yoshinaga Y."/>
            <person name="Zwiers L.-H."/>
            <person name="Turgeon B.G."/>
            <person name="Goodwin S.B."/>
            <person name="Spatafora J.W."/>
            <person name="Crous P.W."/>
            <person name="Grigoriev I.V."/>
        </authorList>
    </citation>
    <scope>NUCLEOTIDE SEQUENCE</scope>
    <source>
        <strain evidence="1 3">CBS 781.70</strain>
    </source>
</reference>
<dbReference type="RefSeq" id="XP_033539244.1">
    <property type="nucleotide sequence ID" value="XM_033680518.1"/>
</dbReference>
<dbReference type="AlphaFoldDB" id="A0A6G1GHT3"/>
<dbReference type="PANTHER" id="PTHR42905">
    <property type="entry name" value="PHOSPHOENOLPYRUVATE CARBOXYLASE"/>
    <property type="match status" value="1"/>
</dbReference>
<dbReference type="InterPro" id="IPR015813">
    <property type="entry name" value="Pyrv/PenolPyrv_kinase-like_dom"/>
</dbReference>
<protein>
    <submittedName>
        <fullName evidence="1 3">Phosphoenolpyruvate/pyruvate domain-containing protein</fullName>
    </submittedName>
</protein>
<dbReference type="Pfam" id="PF13714">
    <property type="entry name" value="PEP_mutase"/>
    <property type="match status" value="1"/>
</dbReference>
<dbReference type="EMBL" id="ML975149">
    <property type="protein sequence ID" value="KAF1817613.1"/>
    <property type="molecule type" value="Genomic_DNA"/>
</dbReference>
<dbReference type="InterPro" id="IPR040442">
    <property type="entry name" value="Pyrv_kinase-like_dom_sf"/>
</dbReference>